<evidence type="ECO:0000313" key="2">
    <source>
        <dbReference type="EMBL" id="OLF05201.1"/>
    </source>
</evidence>
<dbReference type="InterPro" id="IPR052897">
    <property type="entry name" value="Sec-Metab_Biosynth_Hydrolase"/>
</dbReference>
<sequence length="240" mass="25670">MVFVHGAFIADSAWWWHKVGNLLKMRGIESIPVDLPSCGDNAAQCTLADDVNAVRAAIERADGPVILVGHSYGGIVITEAAADNPKVDHLVYMSAVVPDGTSVLEADFTNPNDVPKFDIRPDGTASEGGTKTGVITALPDKELAEGALKRLTRQAILPFTEVSNGRAWADVPSTFVVCTQDEDIQIDRQRAHAERCGRVVDIPTNHFAHLERPDLVTAVLVNIAEEQLAPTTAAAARATS</sequence>
<name>A0A7Z0WE36_9PSEU</name>
<gene>
    <name evidence="2" type="ORF">BLA60_37440</name>
</gene>
<dbReference type="AlphaFoldDB" id="A0A7Z0WE36"/>
<dbReference type="EMBL" id="MSIF01000032">
    <property type="protein sequence ID" value="OLF05201.1"/>
    <property type="molecule type" value="Genomic_DNA"/>
</dbReference>
<dbReference type="Proteomes" id="UP000185696">
    <property type="component" value="Unassembled WGS sequence"/>
</dbReference>
<feature type="domain" description="AB hydrolase-1" evidence="1">
    <location>
        <begin position="1"/>
        <end position="218"/>
    </location>
</feature>
<dbReference type="InterPro" id="IPR029058">
    <property type="entry name" value="AB_hydrolase_fold"/>
</dbReference>
<proteinExistence type="predicted"/>
<dbReference type="PANTHER" id="PTHR37017:SF11">
    <property type="entry name" value="ESTERASE_LIPASE_THIOESTERASE DOMAIN-CONTAINING PROTEIN"/>
    <property type="match status" value="1"/>
</dbReference>
<dbReference type="SUPFAM" id="SSF53474">
    <property type="entry name" value="alpha/beta-Hydrolases"/>
    <property type="match status" value="1"/>
</dbReference>
<dbReference type="Gene3D" id="3.40.50.1820">
    <property type="entry name" value="alpha/beta hydrolase"/>
    <property type="match status" value="1"/>
</dbReference>
<evidence type="ECO:0000259" key="1">
    <source>
        <dbReference type="Pfam" id="PF12697"/>
    </source>
</evidence>
<comment type="caution">
    <text evidence="2">The sequence shown here is derived from an EMBL/GenBank/DDBJ whole genome shotgun (WGS) entry which is preliminary data.</text>
</comment>
<reference evidence="2 3" key="1">
    <citation type="submission" date="2016-12" db="EMBL/GenBank/DDBJ databases">
        <title>The draft genome sequence of Actinophytocola xinjiangensis.</title>
        <authorList>
            <person name="Wang W."/>
            <person name="Yuan L."/>
        </authorList>
    </citation>
    <scope>NUCLEOTIDE SEQUENCE [LARGE SCALE GENOMIC DNA]</scope>
    <source>
        <strain evidence="2 3">CGMCC 4.4663</strain>
    </source>
</reference>
<dbReference type="InterPro" id="IPR000073">
    <property type="entry name" value="AB_hydrolase_1"/>
</dbReference>
<protein>
    <recommendedName>
        <fullName evidence="1">AB hydrolase-1 domain-containing protein</fullName>
    </recommendedName>
</protein>
<dbReference type="GO" id="GO:0003824">
    <property type="term" value="F:catalytic activity"/>
    <property type="evidence" value="ECO:0007669"/>
    <property type="project" value="UniProtKB-ARBA"/>
</dbReference>
<organism evidence="2 3">
    <name type="scientific">Actinophytocola xinjiangensis</name>
    <dbReference type="NCBI Taxonomy" id="485602"/>
    <lineage>
        <taxon>Bacteria</taxon>
        <taxon>Bacillati</taxon>
        <taxon>Actinomycetota</taxon>
        <taxon>Actinomycetes</taxon>
        <taxon>Pseudonocardiales</taxon>
        <taxon>Pseudonocardiaceae</taxon>
    </lineage>
</organism>
<dbReference type="PANTHER" id="PTHR37017">
    <property type="entry name" value="AB HYDROLASE-1 DOMAIN-CONTAINING PROTEIN-RELATED"/>
    <property type="match status" value="1"/>
</dbReference>
<evidence type="ECO:0000313" key="3">
    <source>
        <dbReference type="Proteomes" id="UP000185696"/>
    </source>
</evidence>
<accession>A0A7Z0WE36</accession>
<keyword evidence="3" id="KW-1185">Reference proteome</keyword>
<dbReference type="Pfam" id="PF12697">
    <property type="entry name" value="Abhydrolase_6"/>
    <property type="match status" value="1"/>
</dbReference>